<keyword evidence="3" id="KW-0732">Signal</keyword>
<keyword evidence="1" id="KW-0255">Endonuclease</keyword>
<keyword evidence="2" id="KW-0378">Hydrolase</keyword>
<feature type="signal peptide" evidence="3">
    <location>
        <begin position="1"/>
        <end position="38"/>
    </location>
</feature>
<keyword evidence="1" id="KW-0540">Nuclease</keyword>
<dbReference type="NCBIfam" id="TIGR01409">
    <property type="entry name" value="TAT_signal_seq"/>
    <property type="match status" value="1"/>
</dbReference>
<dbReference type="CDD" id="cd07719">
    <property type="entry name" value="arylsulfatase_AtsA-like_MBL-fold"/>
    <property type="match status" value="1"/>
</dbReference>
<accession>A0ABT9IIB3</accession>
<evidence type="ECO:0000256" key="2">
    <source>
        <dbReference type="ARBA" id="ARBA00022801"/>
    </source>
</evidence>
<reference evidence="6" key="1">
    <citation type="submission" date="2023-05" db="EMBL/GenBank/DDBJ databases">
        <title>Draft genome of Pseudofrankia sp. BMG5.37.</title>
        <authorList>
            <person name="Gtari M."/>
            <person name="Ghodhbane F."/>
            <person name="Sbissi I."/>
        </authorList>
    </citation>
    <scope>NUCLEOTIDE SEQUENCE [LARGE SCALE GENOMIC DNA]</scope>
    <source>
        <strain evidence="6">BMG 814</strain>
    </source>
</reference>
<dbReference type="InterPro" id="IPR019546">
    <property type="entry name" value="TAT_signal_bac_arc"/>
</dbReference>
<name>A0ABT9IIB3_9ACTN</name>
<feature type="chain" id="PRO_5045723709" evidence="3">
    <location>
        <begin position="39"/>
        <end position="389"/>
    </location>
</feature>
<protein>
    <submittedName>
        <fullName evidence="5">MBL fold metallo-hydrolase</fullName>
    </submittedName>
</protein>
<dbReference type="SUPFAM" id="SSF56281">
    <property type="entry name" value="Metallo-hydrolase/oxidoreductase"/>
    <property type="match status" value="1"/>
</dbReference>
<comment type="caution">
    <text evidence="5">The sequence shown here is derived from an EMBL/GenBank/DDBJ whole genome shotgun (WGS) entry which is preliminary data.</text>
</comment>
<dbReference type="InterPro" id="IPR036866">
    <property type="entry name" value="RibonucZ/Hydroxyglut_hydro"/>
</dbReference>
<gene>
    <name evidence="5" type="ORF">QOZ88_21970</name>
</gene>
<dbReference type="InterPro" id="IPR001279">
    <property type="entry name" value="Metallo-B-lactamas"/>
</dbReference>
<dbReference type="PANTHER" id="PTHR46018">
    <property type="entry name" value="ZINC PHOSPHODIESTERASE ELAC PROTEIN 1"/>
    <property type="match status" value="1"/>
</dbReference>
<dbReference type="Gene3D" id="3.60.15.10">
    <property type="entry name" value="Ribonuclease Z/Hydroxyacylglutathione hydrolase-like"/>
    <property type="match status" value="1"/>
</dbReference>
<feature type="domain" description="Metallo-beta-lactamase" evidence="4">
    <location>
        <begin position="71"/>
        <end position="294"/>
    </location>
</feature>
<evidence type="ECO:0000259" key="4">
    <source>
        <dbReference type="Pfam" id="PF00753"/>
    </source>
</evidence>
<dbReference type="EMBL" id="JASNFN010000043">
    <property type="protein sequence ID" value="MDP5185308.1"/>
    <property type="molecule type" value="Genomic_DNA"/>
</dbReference>
<keyword evidence="6" id="KW-1185">Reference proteome</keyword>
<evidence type="ECO:0000256" key="3">
    <source>
        <dbReference type="SAM" id="SignalP"/>
    </source>
</evidence>
<sequence>MAEDPSLPESNRRNFLKVLGATAAAGGLLAAGAVPAHAQAPGPTGRGRKGRTRLVLLGTAGGPGFLAGERFGISTAVAYGDRVYVVDLGLGSLLRLRQSGLSGPTGAATALTQVRGIFFTHMHSDHLLDWPATYATGPINTAGRDRAAPPIRVFGPGDRGSLPEYRGLAGEQPPPVFNPAEPTPGIAGMTRHLQQAWAADFNDRARDTAFAPPQNLFDVQDIDLTGRWEIDPAGVPPRVAPFEVWADEEVRITATLVDHRPTAPSFAFRLDTPDGSVTVSGDTTVSENLIELAADTDYLVHEVIDPLWVDRLVQTLPAQIGVPLGAHLIESHTTIEQVGRDVAEPAGAKNLVLTHLLPEGNAMGRWQQARTGYSGRLIVGEDLMELRVG</sequence>
<dbReference type="PROSITE" id="PS51318">
    <property type="entry name" value="TAT"/>
    <property type="match status" value="1"/>
</dbReference>
<organism evidence="5 6">
    <name type="scientific">Blastococcus carthaginiensis</name>
    <dbReference type="NCBI Taxonomy" id="3050034"/>
    <lineage>
        <taxon>Bacteria</taxon>
        <taxon>Bacillati</taxon>
        <taxon>Actinomycetota</taxon>
        <taxon>Actinomycetes</taxon>
        <taxon>Geodermatophilales</taxon>
        <taxon>Geodermatophilaceae</taxon>
        <taxon>Blastococcus</taxon>
    </lineage>
</organism>
<dbReference type="InterPro" id="IPR006311">
    <property type="entry name" value="TAT_signal"/>
</dbReference>
<evidence type="ECO:0000313" key="5">
    <source>
        <dbReference type="EMBL" id="MDP5185308.1"/>
    </source>
</evidence>
<dbReference type="Proteomes" id="UP001233673">
    <property type="component" value="Unassembled WGS sequence"/>
</dbReference>
<dbReference type="Pfam" id="PF00753">
    <property type="entry name" value="Lactamase_B"/>
    <property type="match status" value="1"/>
</dbReference>
<dbReference type="InterPro" id="IPR044094">
    <property type="entry name" value="AtsA-like_MBL-fold"/>
</dbReference>
<dbReference type="PANTHER" id="PTHR46018:SF2">
    <property type="entry name" value="ZINC PHOSPHODIESTERASE ELAC PROTEIN 1"/>
    <property type="match status" value="1"/>
</dbReference>
<evidence type="ECO:0000313" key="6">
    <source>
        <dbReference type="Proteomes" id="UP001233673"/>
    </source>
</evidence>
<dbReference type="RefSeq" id="WP_306001823.1">
    <property type="nucleotide sequence ID" value="NZ_JASNFN010000043.1"/>
</dbReference>
<proteinExistence type="predicted"/>
<evidence type="ECO:0000256" key="1">
    <source>
        <dbReference type="ARBA" id="ARBA00022759"/>
    </source>
</evidence>